<gene>
    <name evidence="3" type="ORF">LSH36_919g01064</name>
</gene>
<feature type="domain" description="NAC-A/B" evidence="2">
    <location>
        <begin position="163"/>
        <end position="228"/>
    </location>
</feature>
<protein>
    <recommendedName>
        <fullName evidence="2">NAC-A/B domain-containing protein</fullName>
    </recommendedName>
</protein>
<proteinExistence type="predicted"/>
<feature type="region of interest" description="Disordered" evidence="1">
    <location>
        <begin position="238"/>
        <end position="270"/>
    </location>
</feature>
<evidence type="ECO:0000313" key="3">
    <source>
        <dbReference type="EMBL" id="KAK2142741.1"/>
    </source>
</evidence>
<name>A0AAD9IXF1_9ANNE</name>
<dbReference type="FunFam" id="2.20.70.30:FF:000002">
    <property type="entry name" value="Nascent polypeptide-associated complex (NAC), alpha subunit"/>
    <property type="match status" value="1"/>
</dbReference>
<feature type="region of interest" description="Disordered" evidence="1">
    <location>
        <begin position="1"/>
        <end position="173"/>
    </location>
</feature>
<dbReference type="Gene3D" id="1.10.8.10">
    <property type="entry name" value="DNA helicase RuvA subunit, C-terminal domain"/>
    <property type="match status" value="1"/>
</dbReference>
<dbReference type="Pfam" id="PF01849">
    <property type="entry name" value="NAC"/>
    <property type="match status" value="1"/>
</dbReference>
<dbReference type="InterPro" id="IPR002715">
    <property type="entry name" value="Nas_poly-pep-assoc_cplx_dom"/>
</dbReference>
<feature type="compositionally biased region" description="Low complexity" evidence="1">
    <location>
        <begin position="138"/>
        <end position="150"/>
    </location>
</feature>
<accession>A0AAD9IXF1</accession>
<dbReference type="FunFam" id="1.10.8.10:FF:000006">
    <property type="entry name" value="Putative nascent polypeptide-associated complex subunit alpha"/>
    <property type="match status" value="1"/>
</dbReference>
<dbReference type="PROSITE" id="PS51151">
    <property type="entry name" value="NAC_AB"/>
    <property type="match status" value="1"/>
</dbReference>
<feature type="compositionally biased region" description="Acidic residues" evidence="1">
    <location>
        <begin position="258"/>
        <end position="268"/>
    </location>
</feature>
<dbReference type="InterPro" id="IPR044034">
    <property type="entry name" value="NAC-like_UBA"/>
</dbReference>
<evidence type="ECO:0000313" key="4">
    <source>
        <dbReference type="Proteomes" id="UP001208570"/>
    </source>
</evidence>
<feature type="compositionally biased region" description="Basic and acidic residues" evidence="1">
    <location>
        <begin position="53"/>
        <end position="116"/>
    </location>
</feature>
<evidence type="ECO:0000256" key="1">
    <source>
        <dbReference type="SAM" id="MobiDB-lite"/>
    </source>
</evidence>
<keyword evidence="4" id="KW-1185">Reference proteome</keyword>
<dbReference type="AlphaFoldDB" id="A0AAD9IXF1"/>
<dbReference type="Gene3D" id="2.20.70.30">
    <property type="entry name" value="Nascent polypeptide-associated complex domain"/>
    <property type="match status" value="1"/>
</dbReference>
<dbReference type="CDD" id="cd22054">
    <property type="entry name" value="NAC_NACA"/>
    <property type="match status" value="1"/>
</dbReference>
<dbReference type="GO" id="GO:0005854">
    <property type="term" value="C:nascent polypeptide-associated complex"/>
    <property type="evidence" value="ECO:0007669"/>
    <property type="project" value="InterPro"/>
</dbReference>
<feature type="compositionally biased region" description="Acidic residues" evidence="1">
    <location>
        <begin position="126"/>
        <end position="137"/>
    </location>
</feature>
<dbReference type="PANTHER" id="PTHR21713">
    <property type="entry name" value="NASCENT POLYPEPTIDE ASSOCIATED COMPLEX ALPHA SUBUNIT-RELATED"/>
    <property type="match status" value="1"/>
</dbReference>
<sequence length="308" mass="33541">MTTEAVEHPVQAAGDQKKESDADQRPPESEQKPADGDQKLAEVDQKPPVVDQKPPEADQKPPELDQKPPELDQKPPELDQKPPELDQKPPEADQKPPEVDQKSADSDQKQADKVTDEEPAGGSGTDSDEDSVPELDDAQAQIQSQMAQAAGIQEELVSKAKQSRSEKKARKAISKLGLKQVNGVNRVTIRKSKNILFVISRPDVYKSPASDTYIVFGEAKIEDLSQQATMVAAEKFKAPEPSPATGDMPSTVAQTIQEESDEEVDETGIESKDIELVMSQANVSRSKAVKALKNNSNDIVNAIMELTM</sequence>
<dbReference type="CDD" id="cd14415">
    <property type="entry name" value="UBA_NACA_NACP1"/>
    <property type="match status" value="1"/>
</dbReference>
<organism evidence="3 4">
    <name type="scientific">Paralvinella palmiformis</name>
    <dbReference type="NCBI Taxonomy" id="53620"/>
    <lineage>
        <taxon>Eukaryota</taxon>
        <taxon>Metazoa</taxon>
        <taxon>Spiralia</taxon>
        <taxon>Lophotrochozoa</taxon>
        <taxon>Annelida</taxon>
        <taxon>Polychaeta</taxon>
        <taxon>Sedentaria</taxon>
        <taxon>Canalipalpata</taxon>
        <taxon>Terebellida</taxon>
        <taxon>Terebelliformia</taxon>
        <taxon>Alvinellidae</taxon>
        <taxon>Paralvinella</taxon>
    </lineage>
</organism>
<comment type="caution">
    <text evidence="3">The sequence shown here is derived from an EMBL/GenBank/DDBJ whole genome shotgun (WGS) entry which is preliminary data.</text>
</comment>
<feature type="compositionally biased region" description="Basic and acidic residues" evidence="1">
    <location>
        <begin position="15"/>
        <end position="45"/>
    </location>
</feature>
<dbReference type="SMART" id="SM01407">
    <property type="entry name" value="NAC"/>
    <property type="match status" value="1"/>
</dbReference>
<dbReference type="Proteomes" id="UP001208570">
    <property type="component" value="Unassembled WGS sequence"/>
</dbReference>
<reference evidence="3" key="1">
    <citation type="journal article" date="2023" name="Mol. Biol. Evol.">
        <title>Third-Generation Sequencing Reveals the Adaptive Role of the Epigenome in Three Deep-Sea Polychaetes.</title>
        <authorList>
            <person name="Perez M."/>
            <person name="Aroh O."/>
            <person name="Sun Y."/>
            <person name="Lan Y."/>
            <person name="Juniper S.K."/>
            <person name="Young C.R."/>
            <person name="Angers B."/>
            <person name="Qian P.Y."/>
        </authorList>
    </citation>
    <scope>NUCLEOTIDE SEQUENCE</scope>
    <source>
        <strain evidence="3">P08H-3</strain>
    </source>
</reference>
<dbReference type="Pfam" id="PF19026">
    <property type="entry name" value="UBA_HYPK"/>
    <property type="match status" value="1"/>
</dbReference>
<dbReference type="EMBL" id="JAODUP010000919">
    <property type="protein sequence ID" value="KAK2142741.1"/>
    <property type="molecule type" value="Genomic_DNA"/>
</dbReference>
<dbReference type="InterPro" id="IPR016641">
    <property type="entry name" value="EGD2/NACA0like"/>
</dbReference>
<dbReference type="InterPro" id="IPR038187">
    <property type="entry name" value="NAC_A/B_dom_sf"/>
</dbReference>
<evidence type="ECO:0000259" key="2">
    <source>
        <dbReference type="PROSITE" id="PS51151"/>
    </source>
</evidence>